<gene>
    <name evidence="3" type="ORF">P43SY_010061</name>
</gene>
<dbReference type="PRINTS" id="PR00019">
    <property type="entry name" value="LEURICHRPT"/>
</dbReference>
<dbReference type="AlphaFoldDB" id="A0AAD5M5B4"/>
<evidence type="ECO:0000256" key="1">
    <source>
        <dbReference type="ARBA" id="ARBA00022614"/>
    </source>
</evidence>
<dbReference type="PANTHER" id="PTHR46652">
    <property type="entry name" value="LEUCINE-RICH REPEAT AND IQ DOMAIN-CONTAINING PROTEIN 1-RELATED"/>
    <property type="match status" value="1"/>
</dbReference>
<evidence type="ECO:0000313" key="4">
    <source>
        <dbReference type="Proteomes" id="UP001209570"/>
    </source>
</evidence>
<evidence type="ECO:0000313" key="3">
    <source>
        <dbReference type="EMBL" id="KAJ0403518.1"/>
    </source>
</evidence>
<dbReference type="SUPFAM" id="SSF52058">
    <property type="entry name" value="L domain-like"/>
    <property type="match status" value="1"/>
</dbReference>
<name>A0AAD5M5B4_PYTIN</name>
<keyword evidence="4" id="KW-1185">Reference proteome</keyword>
<dbReference type="PROSITE" id="PS51450">
    <property type="entry name" value="LRR"/>
    <property type="match status" value="5"/>
</dbReference>
<reference evidence="3" key="1">
    <citation type="submission" date="2021-12" db="EMBL/GenBank/DDBJ databases">
        <title>Prjna785345.</title>
        <authorList>
            <person name="Rujirawat T."/>
            <person name="Krajaejun T."/>
        </authorList>
    </citation>
    <scope>NUCLEOTIDE SEQUENCE</scope>
    <source>
        <strain evidence="3">Pi057C3</strain>
    </source>
</reference>
<dbReference type="InterPro" id="IPR025875">
    <property type="entry name" value="Leu-rich_rpt_4"/>
</dbReference>
<dbReference type="EMBL" id="JAKCXM010000080">
    <property type="protein sequence ID" value="KAJ0403518.1"/>
    <property type="molecule type" value="Genomic_DNA"/>
</dbReference>
<sequence length="267" mass="30345">MGDAYHHDRPALSRVEREISIETLVHASKLSVGKDEDLHHYLKRITHLTLNGNDKKAVKRMQNLYHCPNLKVLYMYDNEIEAIEGLDRVCQMTHLHLQNNLIAKMEQLDSLTLLEKLYLEGNRIERLEGLGNCVALQELHLSNQHLSPASTFSFEPSSIQALSRSLRVLNLASCRVTSLQALGFLRGLQILDLSKNLITGLEDVFSLVGSLSSLVELDLSQNPVTTQPKYREKVITFSSPKLALLDKKDIDANQRRMMQSHLAHKFR</sequence>
<dbReference type="InterPro" id="IPR001611">
    <property type="entry name" value="Leu-rich_rpt"/>
</dbReference>
<keyword evidence="1" id="KW-0433">Leucine-rich repeat</keyword>
<accession>A0AAD5M5B4</accession>
<evidence type="ECO:0000256" key="2">
    <source>
        <dbReference type="ARBA" id="ARBA00022737"/>
    </source>
</evidence>
<dbReference type="Pfam" id="PF12799">
    <property type="entry name" value="LRR_4"/>
    <property type="match status" value="1"/>
</dbReference>
<comment type="caution">
    <text evidence="3">The sequence shown here is derived from an EMBL/GenBank/DDBJ whole genome shotgun (WGS) entry which is preliminary data.</text>
</comment>
<dbReference type="SMART" id="SM00369">
    <property type="entry name" value="LRR_TYP"/>
    <property type="match status" value="3"/>
</dbReference>
<dbReference type="Pfam" id="PF13855">
    <property type="entry name" value="LRR_8"/>
    <property type="match status" value="1"/>
</dbReference>
<organism evidence="3 4">
    <name type="scientific">Pythium insidiosum</name>
    <name type="common">Pythiosis disease agent</name>
    <dbReference type="NCBI Taxonomy" id="114742"/>
    <lineage>
        <taxon>Eukaryota</taxon>
        <taxon>Sar</taxon>
        <taxon>Stramenopiles</taxon>
        <taxon>Oomycota</taxon>
        <taxon>Peronosporomycetes</taxon>
        <taxon>Pythiales</taxon>
        <taxon>Pythiaceae</taxon>
        <taxon>Pythium</taxon>
    </lineage>
</organism>
<dbReference type="CDD" id="cd21340">
    <property type="entry name" value="PPP1R42"/>
    <property type="match status" value="1"/>
</dbReference>
<dbReference type="InterPro" id="IPR050836">
    <property type="entry name" value="SDS22/Internalin_LRR"/>
</dbReference>
<dbReference type="Proteomes" id="UP001209570">
    <property type="component" value="Unassembled WGS sequence"/>
</dbReference>
<dbReference type="Gene3D" id="3.80.10.10">
    <property type="entry name" value="Ribonuclease Inhibitor"/>
    <property type="match status" value="2"/>
</dbReference>
<dbReference type="SMART" id="SM00365">
    <property type="entry name" value="LRR_SD22"/>
    <property type="match status" value="5"/>
</dbReference>
<keyword evidence="2" id="KW-0677">Repeat</keyword>
<dbReference type="PANTHER" id="PTHR46652:SF3">
    <property type="entry name" value="LEUCINE-RICH REPEAT-CONTAINING PROTEIN 9"/>
    <property type="match status" value="1"/>
</dbReference>
<dbReference type="InterPro" id="IPR032675">
    <property type="entry name" value="LRR_dom_sf"/>
</dbReference>
<proteinExistence type="predicted"/>
<dbReference type="InterPro" id="IPR003591">
    <property type="entry name" value="Leu-rich_rpt_typical-subtyp"/>
</dbReference>
<protein>
    <submittedName>
        <fullName evidence="3">Uncharacterized protein</fullName>
    </submittedName>
</protein>